<organism evidence="1 2">
    <name type="scientific">Candidozyma auris</name>
    <name type="common">Yeast</name>
    <name type="synonym">Candida auris</name>
    <dbReference type="NCBI Taxonomy" id="498019"/>
    <lineage>
        <taxon>Eukaryota</taxon>
        <taxon>Fungi</taxon>
        <taxon>Dikarya</taxon>
        <taxon>Ascomycota</taxon>
        <taxon>Saccharomycotina</taxon>
        <taxon>Pichiomycetes</taxon>
        <taxon>Metschnikowiaceae</taxon>
        <taxon>Candidozyma</taxon>
    </lineage>
</organism>
<protein>
    <submittedName>
        <fullName evidence="1">Uncharacterized protein</fullName>
    </submittedName>
</protein>
<comment type="caution">
    <text evidence="1">The sequence shown here is derived from an EMBL/GenBank/DDBJ whole genome shotgun (WGS) entry which is preliminary data.</text>
</comment>
<reference evidence="2" key="1">
    <citation type="journal article" date="2015" name="BMC Genomics">
        <title>Draft genome of a commonly misdiagnosed multidrug resistant pathogen Candida auris.</title>
        <authorList>
            <person name="Chatterjee S."/>
            <person name="Alampalli S.V."/>
            <person name="Nageshan R.K."/>
            <person name="Chettiar S.T."/>
            <person name="Joshi S."/>
            <person name="Tatu U.S."/>
        </authorList>
    </citation>
    <scope>NUCLEOTIDE SEQUENCE [LARGE SCALE GENOMIC DNA]</scope>
    <source>
        <strain evidence="2">6684</strain>
    </source>
</reference>
<gene>
    <name evidence="1" type="ORF">QG37_05378</name>
</gene>
<dbReference type="AlphaFoldDB" id="A0A0L0NUN7"/>
<evidence type="ECO:0000313" key="1">
    <source>
        <dbReference type="EMBL" id="KND97886.1"/>
    </source>
</evidence>
<accession>A0A0L0NUN7</accession>
<evidence type="ECO:0000313" key="2">
    <source>
        <dbReference type="Proteomes" id="UP000037122"/>
    </source>
</evidence>
<sequence length="33" mass="3863">MVERERGLFELENGLCMEETETWVMKQAEEGMG</sequence>
<name>A0A0L0NUN7_CANAR</name>
<dbReference type="Proteomes" id="UP000037122">
    <property type="component" value="Unassembled WGS sequence"/>
</dbReference>
<dbReference type="VEuPathDB" id="FungiDB:QG37_05378"/>
<proteinExistence type="predicted"/>
<dbReference type="EMBL" id="LGST01000039">
    <property type="protein sequence ID" value="KND97886.1"/>
    <property type="molecule type" value="Genomic_DNA"/>
</dbReference>